<reference evidence="1 2" key="1">
    <citation type="journal article" date="2021" name="MBio">
        <title>A New Model Trypanosomatid, Novymonas esmeraldas: Genomic Perception of Its 'Candidatus Pandoraea novymonadis' Endosymbiont.</title>
        <authorList>
            <person name="Zakharova A."/>
            <person name="Saura A."/>
            <person name="Butenko A."/>
            <person name="Podesvova L."/>
            <person name="Warmusova S."/>
            <person name="Kostygov A.Y."/>
            <person name="Nenarokova A."/>
            <person name="Lukes J."/>
            <person name="Opperdoes F.R."/>
            <person name="Yurchenko V."/>
        </authorList>
    </citation>
    <scope>NUCLEOTIDE SEQUENCE [LARGE SCALE GENOMIC DNA]</scope>
    <source>
        <strain evidence="1 2">E262AT.01</strain>
    </source>
</reference>
<dbReference type="AlphaFoldDB" id="A0AAW0F7M5"/>
<gene>
    <name evidence="1" type="ORF">NESM_000225000</name>
</gene>
<accession>A0AAW0F7M5</accession>
<name>A0AAW0F7M5_9TRYP</name>
<evidence type="ECO:0000313" key="2">
    <source>
        <dbReference type="Proteomes" id="UP001430356"/>
    </source>
</evidence>
<sequence>MAYIHNGRVVDKKPFTVRGFLVALWTTLSLFAQTLFTTQPVAQVVEEHRNPAQRAARAPDNGGGGVLGWLRGLLNRRRGGGGGGGQVLGGGRSSWAAGVNRNGANVHTLPKGSISGGCASG</sequence>
<dbReference type="EMBL" id="JAECZO010000017">
    <property type="protein sequence ID" value="KAK7201606.1"/>
    <property type="molecule type" value="Genomic_DNA"/>
</dbReference>
<dbReference type="Proteomes" id="UP001430356">
    <property type="component" value="Unassembled WGS sequence"/>
</dbReference>
<evidence type="ECO:0000313" key="1">
    <source>
        <dbReference type="EMBL" id="KAK7201606.1"/>
    </source>
</evidence>
<protein>
    <submittedName>
        <fullName evidence="1">Uncharacterized protein</fullName>
    </submittedName>
</protein>
<organism evidence="1 2">
    <name type="scientific">Novymonas esmeraldas</name>
    <dbReference type="NCBI Taxonomy" id="1808958"/>
    <lineage>
        <taxon>Eukaryota</taxon>
        <taxon>Discoba</taxon>
        <taxon>Euglenozoa</taxon>
        <taxon>Kinetoplastea</taxon>
        <taxon>Metakinetoplastina</taxon>
        <taxon>Trypanosomatida</taxon>
        <taxon>Trypanosomatidae</taxon>
        <taxon>Novymonas</taxon>
    </lineage>
</organism>
<keyword evidence="2" id="KW-1185">Reference proteome</keyword>
<proteinExistence type="predicted"/>
<comment type="caution">
    <text evidence="1">The sequence shown here is derived from an EMBL/GenBank/DDBJ whole genome shotgun (WGS) entry which is preliminary data.</text>
</comment>